<gene>
    <name evidence="12" type="ORF">AJ79_06182</name>
</gene>
<accession>A0A2B7X805</accession>
<keyword evidence="10 11" id="KW-0539">Nucleus</keyword>
<keyword evidence="8 11" id="KW-0472">Membrane</keyword>
<keyword evidence="7 11" id="KW-1133">Transmembrane helix</keyword>
<sequence length="555" mass="62038">MRFHILTAASLYLGSVSILTCAHSLRFLPFRKDPKLTSPDTLNDDTDLSSLLHAQSIQHSEVLSTAIGLLDSMRSSPSCNRMAATNLILSCQSLGGNDEDQKGSLSESLDNVKSLFAARLAVCELIGAGAGIPAQCSPIFISPRKYPHVTEADLIQLSQLEPCLKALESRPQWWTSYSNSRQNAAVMCQGARVEIEREDQLKRYKDLANITSILTEYFNQSLTTAAMEAFRQQEFLEAINDMRDSFFQDMEDFKLRYYDMANKVFSDMEGVGGLVSGARSDAVDVKKDLHSTTITMHNLKQVLDEIHLTASRRASEMAAIERKNHEENMELVSSVRRSVELLRSRDLRPIVEEVGNIFYSMQAVKEFVSSVEAGYGSWDLRLQLFDQAFQQFETTAVALQQVQMQQMADQKLFQTDLRISQALLKDVTATVANLQTSVDSISTTFSRIASLGGAITAISWWILAMVIVFLAAFYPRLAAAIFISLVTYSTGLINWIQTAYFSVRTAGLSDDFIYFFFLGFGAICGAFSFLYFVTQHIMPRIRYMTRDPASTADLA</sequence>
<dbReference type="GO" id="GO:0048288">
    <property type="term" value="P:nuclear membrane fusion involved in karyogamy"/>
    <property type="evidence" value="ECO:0007669"/>
    <property type="project" value="UniProtKB-UniRule"/>
</dbReference>
<evidence type="ECO:0000256" key="1">
    <source>
        <dbReference type="ARBA" id="ARBA00003389"/>
    </source>
</evidence>
<reference evidence="12 13" key="1">
    <citation type="submission" date="2017-10" db="EMBL/GenBank/DDBJ databases">
        <title>Comparative genomics in systemic dimorphic fungi from Ajellomycetaceae.</title>
        <authorList>
            <person name="Munoz J.F."/>
            <person name="Mcewen J.G."/>
            <person name="Clay O.K."/>
            <person name="Cuomo C.A."/>
        </authorList>
    </citation>
    <scope>NUCLEOTIDE SEQUENCE [LARGE SCALE GENOMIC DNA]</scope>
    <source>
        <strain evidence="12 13">UAMH5409</strain>
    </source>
</reference>
<evidence type="ECO:0000256" key="9">
    <source>
        <dbReference type="ARBA" id="ARBA00023180"/>
    </source>
</evidence>
<proteinExistence type="inferred from homology"/>
<evidence type="ECO:0000313" key="13">
    <source>
        <dbReference type="Proteomes" id="UP000223968"/>
    </source>
</evidence>
<dbReference type="PANTHER" id="PTHR28012">
    <property type="entry name" value="NUCLEAR FUSION PROTEIN KAR5"/>
    <property type="match status" value="1"/>
</dbReference>
<dbReference type="STRING" id="1447875.A0A2B7X805"/>
<feature type="transmembrane region" description="Helical" evidence="11">
    <location>
        <begin position="477"/>
        <end position="500"/>
    </location>
</feature>
<dbReference type="GO" id="GO:0000742">
    <property type="term" value="P:karyogamy involved in conjugation with cellular fusion"/>
    <property type="evidence" value="ECO:0007669"/>
    <property type="project" value="UniProtKB-UniRule"/>
</dbReference>
<evidence type="ECO:0000256" key="3">
    <source>
        <dbReference type="ARBA" id="ARBA00022459"/>
    </source>
</evidence>
<evidence type="ECO:0000256" key="6">
    <source>
        <dbReference type="ARBA" id="ARBA00022824"/>
    </source>
</evidence>
<evidence type="ECO:0000256" key="10">
    <source>
        <dbReference type="ARBA" id="ARBA00023242"/>
    </source>
</evidence>
<keyword evidence="9" id="KW-0325">Glycoprotein</keyword>
<dbReference type="EMBL" id="PDNB01000106">
    <property type="protein sequence ID" value="PGH07794.1"/>
    <property type="molecule type" value="Genomic_DNA"/>
</dbReference>
<evidence type="ECO:0000256" key="5">
    <source>
        <dbReference type="ARBA" id="ARBA00022729"/>
    </source>
</evidence>
<keyword evidence="5 11" id="KW-0732">Signal</keyword>
<feature type="transmembrane region" description="Helical" evidence="11">
    <location>
        <begin position="512"/>
        <end position="534"/>
    </location>
</feature>
<feature type="transmembrane region" description="Helical" evidence="11">
    <location>
        <begin position="448"/>
        <end position="470"/>
    </location>
</feature>
<dbReference type="OrthoDB" id="5311848at2759"/>
<dbReference type="Pfam" id="PF04163">
    <property type="entry name" value="Tht1"/>
    <property type="match status" value="1"/>
</dbReference>
<evidence type="ECO:0000256" key="11">
    <source>
        <dbReference type="RuleBase" id="RU368082"/>
    </source>
</evidence>
<evidence type="ECO:0000256" key="7">
    <source>
        <dbReference type="ARBA" id="ARBA00022989"/>
    </source>
</evidence>
<dbReference type="InterPro" id="IPR007292">
    <property type="entry name" value="Nuclear_fusion_Kar5"/>
</dbReference>
<keyword evidence="6 11" id="KW-0256">Endoplasmic reticulum</keyword>
<keyword evidence="4 11" id="KW-0812">Transmembrane</keyword>
<evidence type="ECO:0000256" key="2">
    <source>
        <dbReference type="ARBA" id="ARBA00010473"/>
    </source>
</evidence>
<protein>
    <recommendedName>
        <fullName evidence="14">Nuclear fusion protein KAR5</fullName>
    </recommendedName>
</protein>
<dbReference type="AlphaFoldDB" id="A0A2B7X805"/>
<organism evidence="12 13">
    <name type="scientific">Helicocarpus griseus UAMH5409</name>
    <dbReference type="NCBI Taxonomy" id="1447875"/>
    <lineage>
        <taxon>Eukaryota</taxon>
        <taxon>Fungi</taxon>
        <taxon>Dikarya</taxon>
        <taxon>Ascomycota</taxon>
        <taxon>Pezizomycotina</taxon>
        <taxon>Eurotiomycetes</taxon>
        <taxon>Eurotiomycetidae</taxon>
        <taxon>Onygenales</taxon>
        <taxon>Ajellomycetaceae</taxon>
        <taxon>Helicocarpus</taxon>
    </lineage>
</organism>
<dbReference type="GO" id="GO:0005789">
    <property type="term" value="C:endoplasmic reticulum membrane"/>
    <property type="evidence" value="ECO:0007669"/>
    <property type="project" value="UniProtKB-SubCell"/>
</dbReference>
<evidence type="ECO:0000256" key="4">
    <source>
        <dbReference type="ARBA" id="ARBA00022692"/>
    </source>
</evidence>
<evidence type="ECO:0000256" key="8">
    <source>
        <dbReference type="ARBA" id="ARBA00023136"/>
    </source>
</evidence>
<dbReference type="GO" id="GO:0031965">
    <property type="term" value="C:nuclear membrane"/>
    <property type="evidence" value="ECO:0007669"/>
    <property type="project" value="UniProtKB-SubCell"/>
</dbReference>
<comment type="similarity">
    <text evidence="2 11">Belongs to the KAR5 family.</text>
</comment>
<name>A0A2B7X805_9EURO</name>
<comment type="caution">
    <text evidence="12">The sequence shown here is derived from an EMBL/GenBank/DDBJ whole genome shotgun (WGS) entry which is preliminary data.</text>
</comment>
<comment type="function">
    <text evidence="1 11">Required for nuclear membrane fusion during karyogamy.</text>
</comment>
<keyword evidence="13" id="KW-1185">Reference proteome</keyword>
<evidence type="ECO:0008006" key="14">
    <source>
        <dbReference type="Google" id="ProtNLM"/>
    </source>
</evidence>
<dbReference type="PANTHER" id="PTHR28012:SF1">
    <property type="entry name" value="NUCLEAR FUSION PROTEIN KAR5"/>
    <property type="match status" value="1"/>
</dbReference>
<evidence type="ECO:0000313" key="12">
    <source>
        <dbReference type="EMBL" id="PGH07794.1"/>
    </source>
</evidence>
<dbReference type="Proteomes" id="UP000223968">
    <property type="component" value="Unassembled WGS sequence"/>
</dbReference>
<keyword evidence="3 11" id="KW-0415">Karyogamy</keyword>
<comment type="subcellular location">
    <subcellularLocation>
        <location evidence="11">Endoplasmic reticulum membrane</location>
    </subcellularLocation>
    <subcellularLocation>
        <location evidence="11">Nucleus membrane</location>
    </subcellularLocation>
</comment>